<sequence length="863" mass="99261">MSANGVYKEHSSVNDLFWRELGVRFDAINEIDNEQKSKQLRQFLEAMSLDELKEFADATGTVLTNSEDKEATTNELVNLSEQKLVLSLLLRDFQNRKKRTIPNFYQSNSELQSYKSPLAQLHHLFEQTPSQLVSLLTYHYWTVRGTGNIFALDKKLDSSKARKVLIEKGFEDTLCNLLYKGSKETNKYRIHSYCAIGESRFIGLLYKQVNDTSIADYKQAIRHQEVNTLMFEMDSDDGKVEIKTKVQFESQAIKKYIENTFEGVLTTYSTDVFNGYDKSVFIETVLNGKTAIGKAVSDFLVEKIVFRGSPIVNSPELTLQTKNMDVWPSVMDASDKGCVNVESIKDLASISFKSFGVSRTIRSIVQDNGNVIFTMDDSLIEKDTLEGIKTKFLEKFGIPMFQEIANSKFSDGQADLIDYVMGQRENHKHNHEDTKEVYDSLIKHAYLKNNTETYVECTSSGCPHEAKFDDQSVQTDECPLCDSPLRKVTSTSTIIDAPKIKREVKRRLRVWCSDGNWIMHDDSSLTHGETTLKLIRLERTTDQKLLQILVTEQTIDGRLLTKLHKMMTPLIIVSVGQQEKFIAKYSNECIQAISFGKLYVQKDNELKSFFDYIFMNLDLRAKNYLASAANKAYESICTIEGEPAKIDKKKYTPGDLEDDGFALLKDMFPNSVKWGKQQSGKQIPEGVFSLSYVRDDKERYAFSFDFKLAYKNEGYPLEISENRKAVQYVSDLNDSDLIRNYAKQKQLSGHIFISNCFNQAQVETTIKHFEDQLNEPIRTKPLFITTEVLTYLHSKYREHYLEVELAKNNYLHWLFQAFTNKNQLFTKAHVNAIFDKLLTKQYREVDVMDMSLLTHEVIQRDAI</sequence>
<gene>
    <name evidence="1" type="ORF">G9U52_34375</name>
</gene>
<name>A0ABX0JFA0_9BACL</name>
<dbReference type="Proteomes" id="UP001165962">
    <property type="component" value="Unassembled WGS sequence"/>
</dbReference>
<proteinExistence type="predicted"/>
<dbReference type="EMBL" id="JAAOIW010000023">
    <property type="protein sequence ID" value="NHN34832.1"/>
    <property type="molecule type" value="Genomic_DNA"/>
</dbReference>
<reference evidence="1" key="1">
    <citation type="submission" date="2020-03" db="EMBL/GenBank/DDBJ databases">
        <title>Draft sequencing of Paenibacilllus sp. S3N08.</title>
        <authorList>
            <person name="Kim D.-U."/>
        </authorList>
    </citation>
    <scope>NUCLEOTIDE SEQUENCE</scope>
    <source>
        <strain evidence="1">S3N08</strain>
    </source>
</reference>
<protein>
    <submittedName>
        <fullName evidence="1">Uncharacterized protein</fullName>
    </submittedName>
</protein>
<organism evidence="1 2">
    <name type="scientific">Paenibacillus agricola</name>
    <dbReference type="NCBI Taxonomy" id="2716264"/>
    <lineage>
        <taxon>Bacteria</taxon>
        <taxon>Bacillati</taxon>
        <taxon>Bacillota</taxon>
        <taxon>Bacilli</taxon>
        <taxon>Bacillales</taxon>
        <taxon>Paenibacillaceae</taxon>
        <taxon>Paenibacillus</taxon>
    </lineage>
</organism>
<keyword evidence="2" id="KW-1185">Reference proteome</keyword>
<evidence type="ECO:0000313" key="1">
    <source>
        <dbReference type="EMBL" id="NHN34832.1"/>
    </source>
</evidence>
<accession>A0ABX0JFA0</accession>
<dbReference type="RefSeq" id="WP_166156536.1">
    <property type="nucleotide sequence ID" value="NZ_JAAOIW010000023.1"/>
</dbReference>
<comment type="caution">
    <text evidence="1">The sequence shown here is derived from an EMBL/GenBank/DDBJ whole genome shotgun (WGS) entry which is preliminary data.</text>
</comment>
<evidence type="ECO:0000313" key="2">
    <source>
        <dbReference type="Proteomes" id="UP001165962"/>
    </source>
</evidence>